<keyword evidence="3" id="KW-1185">Reference proteome</keyword>
<accession>A0A072UC19</accession>
<reference evidence="1 3" key="1">
    <citation type="journal article" date="2011" name="Nature">
        <title>The Medicago genome provides insight into the evolution of rhizobial symbioses.</title>
        <authorList>
            <person name="Young N.D."/>
            <person name="Debelle F."/>
            <person name="Oldroyd G.E."/>
            <person name="Geurts R."/>
            <person name="Cannon S.B."/>
            <person name="Udvardi M.K."/>
            <person name="Benedito V.A."/>
            <person name="Mayer K.F."/>
            <person name="Gouzy J."/>
            <person name="Schoof H."/>
            <person name="Van de Peer Y."/>
            <person name="Proost S."/>
            <person name="Cook D.R."/>
            <person name="Meyers B.C."/>
            <person name="Spannagl M."/>
            <person name="Cheung F."/>
            <person name="De Mita S."/>
            <person name="Krishnakumar V."/>
            <person name="Gundlach H."/>
            <person name="Zhou S."/>
            <person name="Mudge J."/>
            <person name="Bharti A.K."/>
            <person name="Murray J.D."/>
            <person name="Naoumkina M.A."/>
            <person name="Rosen B."/>
            <person name="Silverstein K.A."/>
            <person name="Tang H."/>
            <person name="Rombauts S."/>
            <person name="Zhao P.X."/>
            <person name="Zhou P."/>
            <person name="Barbe V."/>
            <person name="Bardou P."/>
            <person name="Bechner M."/>
            <person name="Bellec A."/>
            <person name="Berger A."/>
            <person name="Berges H."/>
            <person name="Bidwell S."/>
            <person name="Bisseling T."/>
            <person name="Choisne N."/>
            <person name="Couloux A."/>
            <person name="Denny R."/>
            <person name="Deshpande S."/>
            <person name="Dai X."/>
            <person name="Doyle J.J."/>
            <person name="Dudez A.M."/>
            <person name="Farmer A.D."/>
            <person name="Fouteau S."/>
            <person name="Franken C."/>
            <person name="Gibelin C."/>
            <person name="Gish J."/>
            <person name="Goldstein S."/>
            <person name="Gonzalez A.J."/>
            <person name="Green P.J."/>
            <person name="Hallab A."/>
            <person name="Hartog M."/>
            <person name="Hua A."/>
            <person name="Humphray S.J."/>
            <person name="Jeong D.H."/>
            <person name="Jing Y."/>
            <person name="Jocker A."/>
            <person name="Kenton S.M."/>
            <person name="Kim D.J."/>
            <person name="Klee K."/>
            <person name="Lai H."/>
            <person name="Lang C."/>
            <person name="Lin S."/>
            <person name="Macmil S.L."/>
            <person name="Magdelenat G."/>
            <person name="Matthews L."/>
            <person name="McCorrison J."/>
            <person name="Monaghan E.L."/>
            <person name="Mun J.H."/>
            <person name="Najar F.Z."/>
            <person name="Nicholson C."/>
            <person name="Noirot C."/>
            <person name="O'Bleness M."/>
            <person name="Paule C.R."/>
            <person name="Poulain J."/>
            <person name="Prion F."/>
            <person name="Qin B."/>
            <person name="Qu C."/>
            <person name="Retzel E.F."/>
            <person name="Riddle C."/>
            <person name="Sallet E."/>
            <person name="Samain S."/>
            <person name="Samson N."/>
            <person name="Sanders I."/>
            <person name="Saurat O."/>
            <person name="Scarpelli C."/>
            <person name="Schiex T."/>
            <person name="Segurens B."/>
            <person name="Severin A.J."/>
            <person name="Sherrier D.J."/>
            <person name="Shi R."/>
            <person name="Sims S."/>
            <person name="Singer S.R."/>
            <person name="Sinharoy S."/>
            <person name="Sterck L."/>
            <person name="Viollet A."/>
            <person name="Wang B.B."/>
            <person name="Wang K."/>
            <person name="Wang M."/>
            <person name="Wang X."/>
            <person name="Warfsmann J."/>
            <person name="Weissenbach J."/>
            <person name="White D.D."/>
            <person name="White J.D."/>
            <person name="Wiley G.B."/>
            <person name="Wincker P."/>
            <person name="Xing Y."/>
            <person name="Yang L."/>
            <person name="Yao Z."/>
            <person name="Ying F."/>
            <person name="Zhai J."/>
            <person name="Zhou L."/>
            <person name="Zuber A."/>
            <person name="Denarie J."/>
            <person name="Dixon R.A."/>
            <person name="May G.D."/>
            <person name="Schwartz D.C."/>
            <person name="Rogers J."/>
            <person name="Quetier F."/>
            <person name="Town C.D."/>
            <person name="Roe B.A."/>
        </authorList>
    </citation>
    <scope>NUCLEOTIDE SEQUENCE [LARGE SCALE GENOMIC DNA]</scope>
    <source>
        <strain evidence="1">A17</strain>
        <strain evidence="2 3">cv. Jemalong A17</strain>
    </source>
</reference>
<dbReference type="Proteomes" id="UP000002051">
    <property type="component" value="Unassembled WGS sequence"/>
</dbReference>
<evidence type="ECO:0000313" key="2">
    <source>
        <dbReference type="EnsemblPlants" id="KEH23375"/>
    </source>
</evidence>
<gene>
    <name evidence="1" type="ordered locus">MTR_7g078535</name>
</gene>
<dbReference type="EMBL" id="CM001223">
    <property type="protein sequence ID" value="KEH23375.1"/>
    <property type="molecule type" value="Genomic_DNA"/>
</dbReference>
<organism evidence="1 3">
    <name type="scientific">Medicago truncatula</name>
    <name type="common">Barrel medic</name>
    <name type="synonym">Medicago tribuloides</name>
    <dbReference type="NCBI Taxonomy" id="3880"/>
    <lineage>
        <taxon>Eukaryota</taxon>
        <taxon>Viridiplantae</taxon>
        <taxon>Streptophyta</taxon>
        <taxon>Embryophyta</taxon>
        <taxon>Tracheophyta</taxon>
        <taxon>Spermatophyta</taxon>
        <taxon>Magnoliopsida</taxon>
        <taxon>eudicotyledons</taxon>
        <taxon>Gunneridae</taxon>
        <taxon>Pentapetalae</taxon>
        <taxon>rosids</taxon>
        <taxon>fabids</taxon>
        <taxon>Fabales</taxon>
        <taxon>Fabaceae</taxon>
        <taxon>Papilionoideae</taxon>
        <taxon>50 kb inversion clade</taxon>
        <taxon>NPAAA clade</taxon>
        <taxon>Hologalegina</taxon>
        <taxon>IRL clade</taxon>
        <taxon>Trifolieae</taxon>
        <taxon>Medicago</taxon>
    </lineage>
</organism>
<reference evidence="1 3" key="2">
    <citation type="journal article" date="2014" name="BMC Genomics">
        <title>An improved genome release (version Mt4.0) for the model legume Medicago truncatula.</title>
        <authorList>
            <person name="Tang H."/>
            <person name="Krishnakumar V."/>
            <person name="Bidwell S."/>
            <person name="Rosen B."/>
            <person name="Chan A."/>
            <person name="Zhou S."/>
            <person name="Gentzbittel L."/>
            <person name="Childs K.L."/>
            <person name="Yandell M."/>
            <person name="Gundlach H."/>
            <person name="Mayer K.F."/>
            <person name="Schwartz D.C."/>
            <person name="Town C.D."/>
        </authorList>
    </citation>
    <scope>GENOME REANNOTATION</scope>
    <source>
        <strain evidence="1">A17</strain>
        <strain evidence="2 3">cv. Jemalong A17</strain>
    </source>
</reference>
<sequence length="86" mass="10359">MKEPENDCVCEPCVRRPNRPKRLFEWPMIWPLKLNRLLKKPRPSLFKNKGWPDMAWSIPIPIHQHVSIHNPHPSLMKYSFHLRSLL</sequence>
<name>A0A072UC19_MEDTR</name>
<dbReference type="HOGENOM" id="CLU_2501383_0_0_1"/>
<proteinExistence type="predicted"/>
<dbReference type="AlphaFoldDB" id="A0A072UC19"/>
<dbReference type="EnsemblPlants" id="KEH23375">
    <property type="protein sequence ID" value="KEH23375"/>
    <property type="gene ID" value="MTR_7g078535"/>
</dbReference>
<protein>
    <submittedName>
        <fullName evidence="1 2">Uncharacterized protein</fullName>
    </submittedName>
</protein>
<evidence type="ECO:0000313" key="1">
    <source>
        <dbReference type="EMBL" id="KEH23375.1"/>
    </source>
</evidence>
<evidence type="ECO:0000313" key="3">
    <source>
        <dbReference type="Proteomes" id="UP000002051"/>
    </source>
</evidence>
<reference evidence="2" key="3">
    <citation type="submission" date="2015-04" db="UniProtKB">
        <authorList>
            <consortium name="EnsemblPlants"/>
        </authorList>
    </citation>
    <scope>IDENTIFICATION</scope>
    <source>
        <strain evidence="2">cv. Jemalong A17</strain>
    </source>
</reference>